<dbReference type="InterPro" id="IPR050075">
    <property type="entry name" value="LeuD"/>
</dbReference>
<comment type="function">
    <text evidence="2 10">Catalyzes the isomerization between 2-isopropylmalate and 3-isopropylmalate, via the formation of 2-isopropylmaleate.</text>
</comment>
<evidence type="ECO:0000313" key="13">
    <source>
        <dbReference type="Proteomes" id="UP001362100"/>
    </source>
</evidence>
<dbReference type="InterPro" id="IPR015928">
    <property type="entry name" value="Aconitase/3IPM_dehydase_swvl"/>
</dbReference>
<dbReference type="PANTHER" id="PTHR43345">
    <property type="entry name" value="3-ISOPROPYLMALATE DEHYDRATASE SMALL SUBUNIT 2-RELATED-RELATED"/>
    <property type="match status" value="1"/>
</dbReference>
<accession>A0ABU8Q005</accession>
<keyword evidence="9 10" id="KW-0100">Branched-chain amino acid biosynthesis</keyword>
<dbReference type="RefSeq" id="WP_180823793.1">
    <property type="nucleotide sequence ID" value="NZ_JACAWY010000002.1"/>
</dbReference>
<evidence type="ECO:0000256" key="3">
    <source>
        <dbReference type="ARBA" id="ARBA00004729"/>
    </source>
</evidence>
<evidence type="ECO:0000256" key="10">
    <source>
        <dbReference type="HAMAP-Rule" id="MF_01031"/>
    </source>
</evidence>
<proteinExistence type="inferred from homology"/>
<name>A0ABU8Q005_9GAMM</name>
<feature type="domain" description="Aconitase A/isopropylmalate dehydratase small subunit swivel" evidence="11">
    <location>
        <begin position="1"/>
        <end position="123"/>
    </location>
</feature>
<dbReference type="InterPro" id="IPR000573">
    <property type="entry name" value="AconitaseA/IPMdHydase_ssu_swvl"/>
</dbReference>
<keyword evidence="13" id="KW-1185">Reference proteome</keyword>
<sequence length="212" mass="23575">MEAFNHITGTLAPLPAANIDTDVIMPKQFLKGIDRQGLDRGVFFDLRFLPDGSPNPDFILNQPGWEKASFLLVGANFGCGSSREHAVWGLNQLGIRAIIGTSFAGIFDDNCQRNGVLTLALSAEDYQRLSEVANDPANNRITVSLEEQTIFFNNQRIAFSVSALKREMLLGGGSAVDWTLQYEADIAQFEAQHFAQRPWFKRGNTVKDEQHE</sequence>
<dbReference type="NCBIfam" id="TIGR00171">
    <property type="entry name" value="leuD"/>
    <property type="match status" value="1"/>
</dbReference>
<evidence type="ECO:0000256" key="1">
    <source>
        <dbReference type="ARBA" id="ARBA00000491"/>
    </source>
</evidence>
<dbReference type="Pfam" id="PF00694">
    <property type="entry name" value="Aconitase_C"/>
    <property type="match status" value="1"/>
</dbReference>
<dbReference type="HAMAP" id="MF_01031">
    <property type="entry name" value="LeuD_type1"/>
    <property type="match status" value="1"/>
</dbReference>
<dbReference type="NCBIfam" id="NF002458">
    <property type="entry name" value="PRK01641.1"/>
    <property type="match status" value="1"/>
</dbReference>
<dbReference type="InterPro" id="IPR033940">
    <property type="entry name" value="IPMI_Swivel"/>
</dbReference>
<comment type="catalytic activity">
    <reaction evidence="1 10">
        <text>(2R,3S)-3-isopropylmalate = (2S)-2-isopropylmalate</text>
        <dbReference type="Rhea" id="RHEA:32287"/>
        <dbReference type="ChEBI" id="CHEBI:1178"/>
        <dbReference type="ChEBI" id="CHEBI:35121"/>
        <dbReference type="EC" id="4.2.1.33"/>
    </reaction>
</comment>
<dbReference type="InterPro" id="IPR004431">
    <property type="entry name" value="3-IsopropMal_deHydase_ssu"/>
</dbReference>
<comment type="subunit">
    <text evidence="5 10">Heterodimer of LeuC and LeuD.</text>
</comment>
<dbReference type="Proteomes" id="UP001362100">
    <property type="component" value="Unassembled WGS sequence"/>
</dbReference>
<dbReference type="EMBL" id="JBBGZW010000002">
    <property type="protein sequence ID" value="MEJ5047499.1"/>
    <property type="molecule type" value="Genomic_DNA"/>
</dbReference>
<evidence type="ECO:0000256" key="7">
    <source>
        <dbReference type="ARBA" id="ARBA00022605"/>
    </source>
</evidence>
<comment type="pathway">
    <text evidence="3 10">Amino-acid biosynthesis; L-leucine biosynthesis; L-leucine from 3-methyl-2-oxobutanoate: step 2/4.</text>
</comment>
<dbReference type="SUPFAM" id="SSF52016">
    <property type="entry name" value="LeuD/IlvD-like"/>
    <property type="match status" value="1"/>
</dbReference>
<evidence type="ECO:0000259" key="11">
    <source>
        <dbReference type="Pfam" id="PF00694"/>
    </source>
</evidence>
<dbReference type="EC" id="4.2.1.33" evidence="10"/>
<protein>
    <recommendedName>
        <fullName evidence="10">3-isopropylmalate dehydratase small subunit</fullName>
        <ecNumber evidence="10">4.2.1.33</ecNumber>
    </recommendedName>
    <alternativeName>
        <fullName evidence="10">Alpha-IPM isomerase</fullName>
        <shortName evidence="10">IPMI</shortName>
    </alternativeName>
    <alternativeName>
        <fullName evidence="10">Isopropylmalate isomerase</fullName>
    </alternativeName>
</protein>
<reference evidence="12 13" key="1">
    <citation type="submission" date="2023-12" db="EMBL/GenBank/DDBJ databases">
        <title>Gut-associated functions are favored during microbiome assembly across C. elegans life.</title>
        <authorList>
            <person name="Zimmermann J."/>
        </authorList>
    </citation>
    <scope>NUCLEOTIDE SEQUENCE [LARGE SCALE GENOMIC DNA]</scope>
    <source>
        <strain evidence="12 13">BIGb0393</strain>
    </source>
</reference>
<dbReference type="GO" id="GO:0003861">
    <property type="term" value="F:3-isopropylmalate dehydratase activity"/>
    <property type="evidence" value="ECO:0007669"/>
    <property type="project" value="UniProtKB-EC"/>
</dbReference>
<comment type="similarity">
    <text evidence="4 10">Belongs to the LeuD family. LeuD type 1 subfamily.</text>
</comment>
<evidence type="ECO:0000256" key="9">
    <source>
        <dbReference type="ARBA" id="ARBA00023304"/>
    </source>
</evidence>
<dbReference type="Gene3D" id="3.20.19.10">
    <property type="entry name" value="Aconitase, domain 4"/>
    <property type="match status" value="1"/>
</dbReference>
<evidence type="ECO:0000256" key="4">
    <source>
        <dbReference type="ARBA" id="ARBA00009845"/>
    </source>
</evidence>
<evidence type="ECO:0000256" key="8">
    <source>
        <dbReference type="ARBA" id="ARBA00023239"/>
    </source>
</evidence>
<evidence type="ECO:0000256" key="6">
    <source>
        <dbReference type="ARBA" id="ARBA00022430"/>
    </source>
</evidence>
<dbReference type="PANTHER" id="PTHR43345:SF5">
    <property type="entry name" value="3-ISOPROPYLMALATE DEHYDRATASE SMALL SUBUNIT"/>
    <property type="match status" value="1"/>
</dbReference>
<evidence type="ECO:0000256" key="5">
    <source>
        <dbReference type="ARBA" id="ARBA00011271"/>
    </source>
</evidence>
<evidence type="ECO:0000256" key="2">
    <source>
        <dbReference type="ARBA" id="ARBA00002695"/>
    </source>
</evidence>
<dbReference type="CDD" id="cd01577">
    <property type="entry name" value="IPMI_Swivel"/>
    <property type="match status" value="1"/>
</dbReference>
<keyword evidence="6 10" id="KW-0432">Leucine biosynthesis</keyword>
<comment type="caution">
    <text evidence="12">The sequence shown here is derived from an EMBL/GenBank/DDBJ whole genome shotgun (WGS) entry which is preliminary data.</text>
</comment>
<keyword evidence="7 10" id="KW-0028">Amino-acid biosynthesis</keyword>
<gene>
    <name evidence="10 12" type="primary">leuD</name>
    <name evidence="12" type="ORF">WH298_20145</name>
</gene>
<organism evidence="12 13">
    <name type="scientific">Pantoea nemavictus</name>
    <dbReference type="NCBI Taxonomy" id="2726955"/>
    <lineage>
        <taxon>Bacteria</taxon>
        <taxon>Pseudomonadati</taxon>
        <taxon>Pseudomonadota</taxon>
        <taxon>Gammaproteobacteria</taxon>
        <taxon>Enterobacterales</taxon>
        <taxon>Erwiniaceae</taxon>
        <taxon>Pantoea</taxon>
    </lineage>
</organism>
<keyword evidence="8 10" id="KW-0456">Lyase</keyword>
<evidence type="ECO:0000313" key="12">
    <source>
        <dbReference type="EMBL" id="MEJ5047499.1"/>
    </source>
</evidence>